<dbReference type="PIRSF" id="PIRSF017082">
    <property type="entry name" value="YflP"/>
    <property type="match status" value="1"/>
</dbReference>
<dbReference type="EMBL" id="JAHYBZ010000006">
    <property type="protein sequence ID" value="MBW6399696.1"/>
    <property type="molecule type" value="Genomic_DNA"/>
</dbReference>
<organism evidence="2 3">
    <name type="scientific">Roseomonas alba</name>
    <dbReference type="NCBI Taxonomy" id="2846776"/>
    <lineage>
        <taxon>Bacteria</taxon>
        <taxon>Pseudomonadati</taxon>
        <taxon>Pseudomonadota</taxon>
        <taxon>Alphaproteobacteria</taxon>
        <taxon>Acetobacterales</taxon>
        <taxon>Roseomonadaceae</taxon>
        <taxon>Roseomonas</taxon>
    </lineage>
</organism>
<dbReference type="PROSITE" id="PS51318">
    <property type="entry name" value="TAT"/>
    <property type="match status" value="1"/>
</dbReference>
<dbReference type="PANTHER" id="PTHR42928:SF5">
    <property type="entry name" value="BLR1237 PROTEIN"/>
    <property type="match status" value="1"/>
</dbReference>
<dbReference type="InterPro" id="IPR006311">
    <property type="entry name" value="TAT_signal"/>
</dbReference>
<dbReference type="InterPro" id="IPR042100">
    <property type="entry name" value="Bug_dom1"/>
</dbReference>
<dbReference type="InterPro" id="IPR005064">
    <property type="entry name" value="BUG"/>
</dbReference>
<dbReference type="Gene3D" id="3.40.190.150">
    <property type="entry name" value="Bordetella uptake gene, domain 1"/>
    <property type="match status" value="1"/>
</dbReference>
<dbReference type="Gene3D" id="3.40.190.10">
    <property type="entry name" value="Periplasmic binding protein-like II"/>
    <property type="match status" value="1"/>
</dbReference>
<sequence>MEQEAVGTARCLRPDALGRRRILAGLTGALAAPALAARARAEAWPVDRVTIVTSLPAGSTVDLTTRVYADQLARMWGKPVIVDNRGGGNGVLACQMVARARPDGLTLLATSAMTHAANPSLYERPPYDAVAEFDAVARYGASPFVVMATRKLNAESLAALTGALTARPGDFSFGAGSVPSRLAAELYRQIIGADVVHVGYRGNQAGFSDLVNGRIAFMAVDVVGAKPLVDRGEIAAVALSDSERHWAVPEVPSSAEAGLPEYRFTTWSGIYAPKNTPREIVARIHADMTEAHALPEVRARILSMGGSQMPPMGPDDFQAFTISEIAAWGRIIRQAGIRIE</sequence>
<dbReference type="Proteomes" id="UP001196565">
    <property type="component" value="Unassembled WGS sequence"/>
</dbReference>
<comment type="caution">
    <text evidence="2">The sequence shown here is derived from an EMBL/GenBank/DDBJ whole genome shotgun (WGS) entry which is preliminary data.</text>
</comment>
<gene>
    <name evidence="2" type="ORF">KPL78_17685</name>
</gene>
<accession>A0ABS7ABN9</accession>
<dbReference type="Pfam" id="PF03401">
    <property type="entry name" value="TctC"/>
    <property type="match status" value="1"/>
</dbReference>
<dbReference type="RefSeq" id="WP_219764300.1">
    <property type="nucleotide sequence ID" value="NZ_JAHYBZ010000006.1"/>
</dbReference>
<keyword evidence="3" id="KW-1185">Reference proteome</keyword>
<evidence type="ECO:0000256" key="1">
    <source>
        <dbReference type="ARBA" id="ARBA00006987"/>
    </source>
</evidence>
<reference evidence="2 3" key="1">
    <citation type="submission" date="2021-07" db="EMBL/GenBank/DDBJ databases">
        <authorList>
            <person name="So Y."/>
        </authorList>
    </citation>
    <scope>NUCLEOTIDE SEQUENCE [LARGE SCALE GENOMIC DNA]</scope>
    <source>
        <strain evidence="2 3">HJA6</strain>
    </source>
</reference>
<dbReference type="PANTHER" id="PTHR42928">
    <property type="entry name" value="TRICARBOXYLATE-BINDING PROTEIN"/>
    <property type="match status" value="1"/>
</dbReference>
<name>A0ABS7ABN9_9PROT</name>
<evidence type="ECO:0008006" key="4">
    <source>
        <dbReference type="Google" id="ProtNLM"/>
    </source>
</evidence>
<evidence type="ECO:0000313" key="3">
    <source>
        <dbReference type="Proteomes" id="UP001196565"/>
    </source>
</evidence>
<comment type="similarity">
    <text evidence="1">Belongs to the UPF0065 (bug) family.</text>
</comment>
<dbReference type="SUPFAM" id="SSF53850">
    <property type="entry name" value="Periplasmic binding protein-like II"/>
    <property type="match status" value="1"/>
</dbReference>
<proteinExistence type="inferred from homology"/>
<protein>
    <recommendedName>
        <fullName evidence="4">Tripartite tricarboxylate transporter substrate binding protein</fullName>
    </recommendedName>
</protein>
<evidence type="ECO:0000313" key="2">
    <source>
        <dbReference type="EMBL" id="MBW6399696.1"/>
    </source>
</evidence>